<dbReference type="EC" id="2.7.7.7" evidence="1"/>
<sequence length="470" mass="51000">MFATLSLRLRIFLFFALLALAGGALAAGAMALGWARAEEALPASPFVTAFLVFAFLNTGLVLGIWLLFDENIAKPIDRLSANLRLGAHSGVQTDLDVHGARYLGDLAPAAQALSRTASASVTDMATRIARETERLRVESERLTAVLTEAPVATILLNSKLEIVLYDTQAADVMSSIAHPRLRAPIGDYFDTEVLNKALTRLGEASVEVPVTLRDSSGSQRFDARLKALSNDGYMIFIDSKPAQTRRLAPRPLVFDFDLMNRAEIKDIRDTPLRDLCFVAFDTETTGLSVEKDAIVQIGAVRVLNGRIVDGEVFDSYVNPGRPIPPASTRIHRVTDDHVIGAADITAAGRALHHFARDSVLVAHNAPFDIGLLQKHEKDMGVDWSHPVLDTVLLSAVVFGTTDDHSLDTLCARLSVDLPPDTRHTALGDARATAEALVVLLPILEGKGLRTFGQVVEETQRHGRLLEDLNG</sequence>
<accession>A0ABV3RQQ5</accession>
<dbReference type="CDD" id="cd06127">
    <property type="entry name" value="DEDDh"/>
    <property type="match status" value="1"/>
</dbReference>
<proteinExistence type="predicted"/>
<keyword evidence="6" id="KW-0378">Hydrolase</keyword>
<dbReference type="NCBIfam" id="TIGR00573">
    <property type="entry name" value="dnaq"/>
    <property type="match status" value="1"/>
</dbReference>
<dbReference type="InterPro" id="IPR013520">
    <property type="entry name" value="Ribonucl_H"/>
</dbReference>
<dbReference type="PANTHER" id="PTHR30231:SF41">
    <property type="entry name" value="DNA POLYMERASE III SUBUNIT EPSILON"/>
    <property type="match status" value="1"/>
</dbReference>
<dbReference type="Gene3D" id="3.30.420.10">
    <property type="entry name" value="Ribonuclease H-like superfamily/Ribonuclease H"/>
    <property type="match status" value="1"/>
</dbReference>
<feature type="transmembrane region" description="Helical" evidence="4">
    <location>
        <begin position="47"/>
        <end position="68"/>
    </location>
</feature>
<name>A0ABV3RQQ5_9RHOB</name>
<protein>
    <recommendedName>
        <fullName evidence="1">DNA-directed DNA polymerase</fullName>
        <ecNumber evidence="1">2.7.7.7</ecNumber>
    </recommendedName>
</protein>
<dbReference type="InterPro" id="IPR012337">
    <property type="entry name" value="RNaseH-like_sf"/>
</dbReference>
<dbReference type="GO" id="GO:0004527">
    <property type="term" value="F:exonuclease activity"/>
    <property type="evidence" value="ECO:0007669"/>
    <property type="project" value="UniProtKB-KW"/>
</dbReference>
<keyword evidence="4" id="KW-0472">Membrane</keyword>
<evidence type="ECO:0000256" key="3">
    <source>
        <dbReference type="ARBA" id="ARBA00049244"/>
    </source>
</evidence>
<organism evidence="6 7">
    <name type="scientific">Sulfitobacter sediminis</name>
    <dbReference type="NCBI Taxonomy" id="3234186"/>
    <lineage>
        <taxon>Bacteria</taxon>
        <taxon>Pseudomonadati</taxon>
        <taxon>Pseudomonadota</taxon>
        <taxon>Alphaproteobacteria</taxon>
        <taxon>Rhodobacterales</taxon>
        <taxon>Roseobacteraceae</taxon>
        <taxon>Sulfitobacter</taxon>
    </lineage>
</organism>
<evidence type="ECO:0000256" key="4">
    <source>
        <dbReference type="SAM" id="Phobius"/>
    </source>
</evidence>
<keyword evidence="4" id="KW-1133">Transmembrane helix</keyword>
<keyword evidence="4" id="KW-0812">Transmembrane</keyword>
<comment type="function">
    <text evidence="2">DNA polymerase III is a complex, multichain enzyme responsible for most of the replicative synthesis in bacteria. The epsilon subunit contain the editing function and is a proofreading 3'-5' exonuclease.</text>
</comment>
<evidence type="ECO:0000313" key="6">
    <source>
        <dbReference type="EMBL" id="MEW9921209.1"/>
    </source>
</evidence>
<comment type="caution">
    <text evidence="6">The sequence shown here is derived from an EMBL/GenBank/DDBJ whole genome shotgun (WGS) entry which is preliminary data.</text>
</comment>
<gene>
    <name evidence="6" type="ORF">AB2B41_16480</name>
</gene>
<reference evidence="6 7" key="1">
    <citation type="submission" date="2024-07" db="EMBL/GenBank/DDBJ databases">
        <title>Marimonas sp.nov., isolated from tidal-flat sediment.</title>
        <authorList>
            <person name="Jayan J.N."/>
            <person name="Lee S.S."/>
        </authorList>
    </citation>
    <scope>NUCLEOTIDE SEQUENCE [LARGE SCALE GENOMIC DNA]</scope>
    <source>
        <strain evidence="6 7">MJW-29</strain>
    </source>
</reference>
<feature type="domain" description="Exonuclease" evidence="5">
    <location>
        <begin position="276"/>
        <end position="445"/>
    </location>
</feature>
<evidence type="ECO:0000256" key="2">
    <source>
        <dbReference type="ARBA" id="ARBA00025483"/>
    </source>
</evidence>
<dbReference type="Proteomes" id="UP001556098">
    <property type="component" value="Unassembled WGS sequence"/>
</dbReference>
<dbReference type="SUPFAM" id="SSF53098">
    <property type="entry name" value="Ribonuclease H-like"/>
    <property type="match status" value="1"/>
</dbReference>
<dbReference type="SMART" id="SM00479">
    <property type="entry name" value="EXOIII"/>
    <property type="match status" value="1"/>
</dbReference>
<dbReference type="RefSeq" id="WP_367878910.1">
    <property type="nucleotide sequence ID" value="NZ_JBFNXX010000013.1"/>
</dbReference>
<dbReference type="EMBL" id="JBFNXX010000013">
    <property type="protein sequence ID" value="MEW9921209.1"/>
    <property type="molecule type" value="Genomic_DNA"/>
</dbReference>
<dbReference type="InterPro" id="IPR006054">
    <property type="entry name" value="DnaQ"/>
</dbReference>
<evidence type="ECO:0000256" key="1">
    <source>
        <dbReference type="ARBA" id="ARBA00012417"/>
    </source>
</evidence>
<dbReference type="Pfam" id="PF00929">
    <property type="entry name" value="RNase_T"/>
    <property type="match status" value="1"/>
</dbReference>
<evidence type="ECO:0000259" key="5">
    <source>
        <dbReference type="SMART" id="SM00479"/>
    </source>
</evidence>
<keyword evidence="6" id="KW-0540">Nuclease</keyword>
<evidence type="ECO:0000313" key="7">
    <source>
        <dbReference type="Proteomes" id="UP001556098"/>
    </source>
</evidence>
<dbReference type="InterPro" id="IPR036397">
    <property type="entry name" value="RNaseH_sf"/>
</dbReference>
<keyword evidence="6" id="KW-0269">Exonuclease</keyword>
<comment type="catalytic activity">
    <reaction evidence="3">
        <text>DNA(n) + a 2'-deoxyribonucleoside 5'-triphosphate = DNA(n+1) + diphosphate</text>
        <dbReference type="Rhea" id="RHEA:22508"/>
        <dbReference type="Rhea" id="RHEA-COMP:17339"/>
        <dbReference type="Rhea" id="RHEA-COMP:17340"/>
        <dbReference type="ChEBI" id="CHEBI:33019"/>
        <dbReference type="ChEBI" id="CHEBI:61560"/>
        <dbReference type="ChEBI" id="CHEBI:173112"/>
        <dbReference type="EC" id="2.7.7.7"/>
    </reaction>
</comment>
<keyword evidence="7" id="KW-1185">Reference proteome</keyword>
<dbReference type="PANTHER" id="PTHR30231">
    <property type="entry name" value="DNA POLYMERASE III SUBUNIT EPSILON"/>
    <property type="match status" value="1"/>
</dbReference>